<organism evidence="1 2">
    <name type="scientific">Noviherbaspirillum autotrophicum</name>
    <dbReference type="NCBI Taxonomy" id="709839"/>
    <lineage>
        <taxon>Bacteria</taxon>
        <taxon>Pseudomonadati</taxon>
        <taxon>Pseudomonadota</taxon>
        <taxon>Betaproteobacteria</taxon>
        <taxon>Burkholderiales</taxon>
        <taxon>Oxalobacteraceae</taxon>
        <taxon>Noviherbaspirillum</taxon>
    </lineage>
</organism>
<gene>
    <name evidence="1" type="ORF">TSA66_08890</name>
</gene>
<comment type="caution">
    <text evidence="1">The sequence shown here is derived from an EMBL/GenBank/DDBJ whole genome shotgun (WGS) entry which is preliminary data.</text>
</comment>
<dbReference type="STRING" id="709839.TSA66_08890"/>
<dbReference type="AlphaFoldDB" id="A0A0C2BS79"/>
<reference evidence="1 2" key="1">
    <citation type="submission" date="2014-12" db="EMBL/GenBank/DDBJ databases">
        <title>Denitrispirillum autotrophicum gen. nov., sp. nov., Denitrifying, Facultatively Autotrophic Bacteria Isolated from Rice Paddy Soil.</title>
        <authorList>
            <person name="Ishii S."/>
            <person name="Ashida N."/>
            <person name="Ohno H."/>
            <person name="Otsuka S."/>
            <person name="Yokota A."/>
            <person name="Senoo K."/>
        </authorList>
    </citation>
    <scope>NUCLEOTIDE SEQUENCE [LARGE SCALE GENOMIC DNA]</scope>
    <source>
        <strain evidence="1 2">TSA66</strain>
    </source>
</reference>
<keyword evidence="2" id="KW-1185">Reference proteome</keyword>
<accession>A0A0C2BS79</accession>
<evidence type="ECO:0000313" key="1">
    <source>
        <dbReference type="EMBL" id="KIF80911.1"/>
    </source>
</evidence>
<dbReference type="EMBL" id="JWJG01000028">
    <property type="protein sequence ID" value="KIF80911.1"/>
    <property type="molecule type" value="Genomic_DNA"/>
</dbReference>
<protein>
    <submittedName>
        <fullName evidence="1">Uncharacterized protein</fullName>
    </submittedName>
</protein>
<proteinExistence type="predicted"/>
<evidence type="ECO:0000313" key="2">
    <source>
        <dbReference type="Proteomes" id="UP000031572"/>
    </source>
</evidence>
<dbReference type="Proteomes" id="UP000031572">
    <property type="component" value="Unassembled WGS sequence"/>
</dbReference>
<name>A0A0C2BS79_9BURK</name>
<sequence>MLYWMKPESFAVFIIDGTVTNANKRYAATPHHSSQPQAIACLTTRRLLFYSGHMSIARAHHFLLSPIVRCLPASALLRLAR</sequence>
<dbReference type="RefSeq" id="WP_040039734.1">
    <property type="nucleotide sequence ID" value="NZ_JWJG01000028.1"/>
</dbReference>